<comment type="caution">
    <text evidence="7">The sequence shown here is derived from an EMBL/GenBank/DDBJ whole genome shotgun (WGS) entry which is preliminary data.</text>
</comment>
<dbReference type="NCBIfam" id="TIGR00797">
    <property type="entry name" value="matE"/>
    <property type="match status" value="1"/>
</dbReference>
<feature type="transmembrane region" description="Helical" evidence="6">
    <location>
        <begin position="252"/>
        <end position="274"/>
    </location>
</feature>
<evidence type="ECO:0000256" key="2">
    <source>
        <dbReference type="ARBA" id="ARBA00010199"/>
    </source>
</evidence>
<dbReference type="GO" id="GO:0015297">
    <property type="term" value="F:antiporter activity"/>
    <property type="evidence" value="ECO:0007669"/>
    <property type="project" value="InterPro"/>
</dbReference>
<evidence type="ECO:0000256" key="6">
    <source>
        <dbReference type="RuleBase" id="RU004914"/>
    </source>
</evidence>
<reference evidence="7" key="1">
    <citation type="submission" date="2019-05" db="EMBL/GenBank/DDBJ databases">
        <title>The de novo reference genome and transcriptome assemblies of the wild tomato species Solanum chilense.</title>
        <authorList>
            <person name="Stam R."/>
            <person name="Nosenko T."/>
            <person name="Hoerger A.C."/>
            <person name="Stephan W."/>
            <person name="Seidel M.A."/>
            <person name="Kuhn J.M.M."/>
            <person name="Haberer G."/>
            <person name="Tellier A."/>
        </authorList>
    </citation>
    <scope>NUCLEOTIDE SEQUENCE</scope>
    <source>
        <tissue evidence="7">Mature leaves</tissue>
    </source>
</reference>
<keyword evidence="4 6" id="KW-1133">Transmembrane helix</keyword>
<feature type="transmembrane region" description="Helical" evidence="6">
    <location>
        <begin position="370"/>
        <end position="394"/>
    </location>
</feature>
<sequence>MEQKGLEIESEETENEQIGNKWCVESKKVWHIAGPAILNAVSLFSLEFVTAAFAGRLGDLELAAVSEVHNVIAGFVYGVMLGMASALATLCGQAVGAGQFNMLGVYLQRSWIITGVTSLLLTPVFVFTSPILRLLRQDKDISHLAGKYAIWIIPQMFAYALNFPMQKFLQSQSKVWVMAIISVGGLAIHVLLNWILVVKGGHGLFGAAIAGNISWWLLDIAQLIYIISGYFPEAWTGFSCLAFKSLTNFVKLSLASAVMVCLELWYFTAVILMVGGLKNATVSVDAISICLGLQLWTLTVAFGFTSSTSVRVSNELGAGNPKAAKFSISVNVLTSAVIGLIISATILATRKEFPRLFTNEQHVIKETSKLGYILAAIIFLNGIQPVLLGVAVGAGWQLQVALISIGCYYGFGLPLGALLGYKFKFGVEGILSAMLAGSLLQTLFQFLIIVRTSWQKQVILTSQFVSTSDNSTRYLFKPRIKHMV</sequence>
<evidence type="ECO:0000256" key="3">
    <source>
        <dbReference type="ARBA" id="ARBA00022692"/>
    </source>
</evidence>
<dbReference type="GO" id="GO:1990961">
    <property type="term" value="P:xenobiotic detoxification by transmembrane export across the plasma membrane"/>
    <property type="evidence" value="ECO:0007669"/>
    <property type="project" value="InterPro"/>
</dbReference>
<keyword evidence="3 6" id="KW-0812">Transmembrane</keyword>
<dbReference type="InterPro" id="IPR002528">
    <property type="entry name" value="MATE_fam"/>
</dbReference>
<feature type="transmembrane region" description="Helical" evidence="6">
    <location>
        <begin position="286"/>
        <end position="306"/>
    </location>
</feature>
<name>A0A6N2B7G8_SOLCI</name>
<dbReference type="InterPro" id="IPR045069">
    <property type="entry name" value="MATE_euk"/>
</dbReference>
<feature type="transmembrane region" description="Helical" evidence="6">
    <location>
        <begin position="326"/>
        <end position="349"/>
    </location>
</feature>
<protein>
    <recommendedName>
        <fullName evidence="6">Protein DETOXIFICATION</fullName>
    </recommendedName>
    <alternativeName>
        <fullName evidence="6">Multidrug and toxic compound extrusion protein</fullName>
    </alternativeName>
</protein>
<dbReference type="CDD" id="cd13132">
    <property type="entry name" value="MATE_eukaryotic"/>
    <property type="match status" value="1"/>
</dbReference>
<dbReference type="EMBL" id="RXGB01005412">
    <property type="protein sequence ID" value="TMW87933.1"/>
    <property type="molecule type" value="Genomic_DNA"/>
</dbReference>
<feature type="transmembrane region" description="Helical" evidence="6">
    <location>
        <begin position="433"/>
        <end position="454"/>
    </location>
</feature>
<dbReference type="AlphaFoldDB" id="A0A6N2B7G8"/>
<accession>A0A6N2B7G8</accession>
<evidence type="ECO:0000256" key="4">
    <source>
        <dbReference type="ARBA" id="ARBA00022989"/>
    </source>
</evidence>
<dbReference type="GO" id="GO:0042910">
    <property type="term" value="F:xenobiotic transmembrane transporter activity"/>
    <property type="evidence" value="ECO:0007669"/>
    <property type="project" value="InterPro"/>
</dbReference>
<feature type="transmembrane region" description="Helical" evidence="6">
    <location>
        <begin position="144"/>
        <end position="163"/>
    </location>
</feature>
<dbReference type="PANTHER" id="PTHR11206">
    <property type="entry name" value="MULTIDRUG RESISTANCE PROTEIN"/>
    <property type="match status" value="1"/>
</dbReference>
<comment type="similarity">
    <text evidence="2 6">Belongs to the multi antimicrobial extrusion (MATE) (TC 2.A.66.1) family.</text>
</comment>
<proteinExistence type="inferred from homology"/>
<keyword evidence="5 6" id="KW-0472">Membrane</keyword>
<gene>
    <name evidence="7" type="ORF">EJD97_019261</name>
</gene>
<organism evidence="7">
    <name type="scientific">Solanum chilense</name>
    <name type="common">Tomato</name>
    <name type="synonym">Lycopersicon chilense</name>
    <dbReference type="NCBI Taxonomy" id="4083"/>
    <lineage>
        <taxon>Eukaryota</taxon>
        <taxon>Viridiplantae</taxon>
        <taxon>Streptophyta</taxon>
        <taxon>Embryophyta</taxon>
        <taxon>Tracheophyta</taxon>
        <taxon>Spermatophyta</taxon>
        <taxon>Magnoliopsida</taxon>
        <taxon>eudicotyledons</taxon>
        <taxon>Gunneridae</taxon>
        <taxon>Pentapetalae</taxon>
        <taxon>asterids</taxon>
        <taxon>lamiids</taxon>
        <taxon>Solanales</taxon>
        <taxon>Solanaceae</taxon>
        <taxon>Solanoideae</taxon>
        <taxon>Solaneae</taxon>
        <taxon>Solanum</taxon>
        <taxon>Solanum subgen. Lycopersicon</taxon>
    </lineage>
</organism>
<feature type="transmembrane region" description="Helical" evidence="6">
    <location>
        <begin position="110"/>
        <end position="132"/>
    </location>
</feature>
<evidence type="ECO:0000256" key="1">
    <source>
        <dbReference type="ARBA" id="ARBA00004141"/>
    </source>
</evidence>
<feature type="transmembrane region" description="Helical" evidence="6">
    <location>
        <begin position="36"/>
        <end position="58"/>
    </location>
</feature>
<comment type="subcellular location">
    <subcellularLocation>
        <location evidence="1">Membrane</location>
        <topology evidence="1">Multi-pass membrane protein</topology>
    </subcellularLocation>
</comment>
<evidence type="ECO:0000313" key="7">
    <source>
        <dbReference type="EMBL" id="TMW87933.1"/>
    </source>
</evidence>
<feature type="transmembrane region" description="Helical" evidence="6">
    <location>
        <begin position="204"/>
        <end position="232"/>
    </location>
</feature>
<dbReference type="GO" id="GO:0016020">
    <property type="term" value="C:membrane"/>
    <property type="evidence" value="ECO:0007669"/>
    <property type="project" value="UniProtKB-SubCell"/>
</dbReference>
<feature type="transmembrane region" description="Helical" evidence="6">
    <location>
        <begin position="70"/>
        <end position="90"/>
    </location>
</feature>
<feature type="transmembrane region" description="Helical" evidence="6">
    <location>
        <begin position="400"/>
        <end position="421"/>
    </location>
</feature>
<dbReference type="Pfam" id="PF01554">
    <property type="entry name" value="MatE"/>
    <property type="match status" value="2"/>
</dbReference>
<evidence type="ECO:0000256" key="5">
    <source>
        <dbReference type="ARBA" id="ARBA00023136"/>
    </source>
</evidence>
<feature type="transmembrane region" description="Helical" evidence="6">
    <location>
        <begin position="175"/>
        <end position="197"/>
    </location>
</feature>